<evidence type="ECO:0000256" key="1">
    <source>
        <dbReference type="ARBA" id="ARBA00010876"/>
    </source>
</evidence>
<dbReference type="Proteomes" id="UP000285023">
    <property type="component" value="Unassembled WGS sequence"/>
</dbReference>
<proteinExistence type="inferred from homology"/>
<dbReference type="GO" id="GO:0000455">
    <property type="term" value="P:enzyme-directed rRNA pseudouridine synthesis"/>
    <property type="evidence" value="ECO:0007669"/>
    <property type="project" value="TreeGrafter"/>
</dbReference>
<gene>
    <name evidence="3" type="ORF">D3M59_03540</name>
</gene>
<evidence type="ECO:0000313" key="3">
    <source>
        <dbReference type="EMBL" id="RIX32061.1"/>
    </source>
</evidence>
<reference evidence="3 4" key="1">
    <citation type="submission" date="2018-09" db="EMBL/GenBank/DDBJ databases">
        <title>Sphingomonas sp. DAC4.</title>
        <authorList>
            <person name="Seo T."/>
        </authorList>
    </citation>
    <scope>NUCLEOTIDE SEQUENCE [LARGE SCALE GENOMIC DNA]</scope>
    <source>
        <strain evidence="3 4">DAC4</strain>
    </source>
</reference>
<dbReference type="InterPro" id="IPR006145">
    <property type="entry name" value="PsdUridine_synth_RsuA/RluA"/>
</dbReference>
<dbReference type="PANTHER" id="PTHR21600:SF44">
    <property type="entry name" value="RIBOSOMAL LARGE SUBUNIT PSEUDOURIDINE SYNTHASE D"/>
    <property type="match status" value="1"/>
</dbReference>
<protein>
    <submittedName>
        <fullName evidence="3">RNA pseudouridine synthase</fullName>
    </submittedName>
</protein>
<comment type="caution">
    <text evidence="3">The sequence shown here is derived from an EMBL/GenBank/DDBJ whole genome shotgun (WGS) entry which is preliminary data.</text>
</comment>
<evidence type="ECO:0000259" key="2">
    <source>
        <dbReference type="Pfam" id="PF00849"/>
    </source>
</evidence>
<dbReference type="Gene3D" id="3.30.2350.10">
    <property type="entry name" value="Pseudouridine synthase"/>
    <property type="match status" value="1"/>
</dbReference>
<organism evidence="3 4">
    <name type="scientific">Sphingomonas edaphi</name>
    <dbReference type="NCBI Taxonomy" id="2315689"/>
    <lineage>
        <taxon>Bacteria</taxon>
        <taxon>Pseudomonadati</taxon>
        <taxon>Pseudomonadota</taxon>
        <taxon>Alphaproteobacteria</taxon>
        <taxon>Sphingomonadales</taxon>
        <taxon>Sphingomonadaceae</taxon>
        <taxon>Sphingomonas</taxon>
    </lineage>
</organism>
<comment type="similarity">
    <text evidence="1">Belongs to the pseudouridine synthase RluA family.</text>
</comment>
<dbReference type="GO" id="GO:0009982">
    <property type="term" value="F:pseudouridine synthase activity"/>
    <property type="evidence" value="ECO:0007669"/>
    <property type="project" value="InterPro"/>
</dbReference>
<dbReference type="SUPFAM" id="SSF55120">
    <property type="entry name" value="Pseudouridine synthase"/>
    <property type="match status" value="1"/>
</dbReference>
<keyword evidence="4" id="KW-1185">Reference proteome</keyword>
<name>A0A418Q2J0_9SPHN</name>
<dbReference type="Pfam" id="PF00849">
    <property type="entry name" value="PseudoU_synth_2"/>
    <property type="match status" value="1"/>
</dbReference>
<feature type="domain" description="Pseudouridine synthase RsuA/RluA-like" evidence="2">
    <location>
        <begin position="37"/>
        <end position="184"/>
    </location>
</feature>
<sequence>MAAIVAALHQWTKARTSGKGAAMKLQDRVLFVDGEAIVIDKPEGLPVDTPRAGGDSVEARLGELKLGFHRFPAPMHRLDRDTSGCLLLARNPKARSRFQQAFETGAVSKSYLAVLDGPVQGDEGVIDLPIAKVSSAAGGWRMVVEESGKRATTRWRKVAEAEGQTLVEFRPTTGRTHQIRVHAARGLGAPIFGDPVYSLPDGAELGTMTLPDCGMLLHAWRLVVPREPKEPIDVTAPVPDRFGRWLDYL</sequence>
<dbReference type="GO" id="GO:0140098">
    <property type="term" value="F:catalytic activity, acting on RNA"/>
    <property type="evidence" value="ECO:0007669"/>
    <property type="project" value="UniProtKB-ARBA"/>
</dbReference>
<dbReference type="CDD" id="cd02869">
    <property type="entry name" value="PseudoU_synth_RluA_like"/>
    <property type="match status" value="1"/>
</dbReference>
<dbReference type="EMBL" id="QXTF01000001">
    <property type="protein sequence ID" value="RIX32061.1"/>
    <property type="molecule type" value="Genomic_DNA"/>
</dbReference>
<dbReference type="AlphaFoldDB" id="A0A418Q2J0"/>
<dbReference type="GO" id="GO:0003723">
    <property type="term" value="F:RNA binding"/>
    <property type="evidence" value="ECO:0007669"/>
    <property type="project" value="InterPro"/>
</dbReference>
<accession>A0A418Q2J0</accession>
<dbReference type="InterPro" id="IPR020103">
    <property type="entry name" value="PsdUridine_synth_cat_dom_sf"/>
</dbReference>
<dbReference type="PANTHER" id="PTHR21600">
    <property type="entry name" value="MITOCHONDRIAL RNA PSEUDOURIDINE SYNTHASE"/>
    <property type="match status" value="1"/>
</dbReference>
<evidence type="ECO:0000313" key="4">
    <source>
        <dbReference type="Proteomes" id="UP000285023"/>
    </source>
</evidence>
<dbReference type="InterPro" id="IPR050188">
    <property type="entry name" value="RluA_PseudoU_synthase"/>
</dbReference>